<organism evidence="8 9">
    <name type="scientific">Candidatus Amesbacteria bacterium GW2011_GWC2_45_19</name>
    <dbReference type="NCBI Taxonomy" id="1618366"/>
    <lineage>
        <taxon>Bacteria</taxon>
        <taxon>Candidatus Amesiibacteriota</taxon>
    </lineage>
</organism>
<feature type="transmembrane region" description="Helical" evidence="7">
    <location>
        <begin position="114"/>
        <end position="134"/>
    </location>
</feature>
<feature type="transmembrane region" description="Helical" evidence="7">
    <location>
        <begin position="288"/>
        <end position="313"/>
    </location>
</feature>
<feature type="transmembrane region" description="Helical" evidence="7">
    <location>
        <begin position="377"/>
        <end position="398"/>
    </location>
</feature>
<feature type="transmembrane region" description="Helical" evidence="7">
    <location>
        <begin position="146"/>
        <end position="165"/>
    </location>
</feature>
<keyword evidence="5 7" id="KW-1133">Transmembrane helix</keyword>
<dbReference type="InterPro" id="IPR050833">
    <property type="entry name" value="Poly_Biosynth_Transport"/>
</dbReference>
<feature type="transmembrane region" description="Helical" evidence="7">
    <location>
        <begin position="43"/>
        <end position="67"/>
    </location>
</feature>
<name>A0A0G1M4W8_9BACT</name>
<evidence type="ECO:0000256" key="4">
    <source>
        <dbReference type="ARBA" id="ARBA00022692"/>
    </source>
</evidence>
<dbReference type="AlphaFoldDB" id="A0A0G1M4W8"/>
<protein>
    <submittedName>
        <fullName evidence="8">Membrane protein involved in the export of O-antigen and teichoic acid</fullName>
    </submittedName>
</protein>
<evidence type="ECO:0000313" key="8">
    <source>
        <dbReference type="EMBL" id="KKU03289.1"/>
    </source>
</evidence>
<dbReference type="PANTHER" id="PTHR30250:SF10">
    <property type="entry name" value="LIPOPOLYSACCHARIDE BIOSYNTHESIS PROTEIN WZXC"/>
    <property type="match status" value="1"/>
</dbReference>
<keyword evidence="4 7" id="KW-0812">Transmembrane</keyword>
<feature type="transmembrane region" description="Helical" evidence="7">
    <location>
        <begin position="351"/>
        <end position="371"/>
    </location>
</feature>
<sequence>MNYLKKAVSGIYWTGALRACLRGFTIIRTVILARLLVPAQFGIYGVASLALAMLETLTETGINVFLIQEKDSDSYIDTAWLVSIARGAIISLILILSGHFVTSFFKSPSSLTPLLLISLVAFIRGFINPSVVTFQKNLTFNKEFQFRSVLFLIEASVTVVSAFITRSASSFVHGLLASSICEVVFSLIYIKPRPHFNFIPEKLRLILHRGKWLTAAGIFNYLYHNLDNIVVGRLLGVAPLGLYDTSYKISSLPITEVSEVFSKVTFPIFSQIQNDTTRLSRAYFKSTLTLSALVIPFGLLLFFFPQIIVILLGPNWLPAVPVLRLLSVYGVIRSISGASSALFLAVHKTNYVTYLTLASILGLGISIVPLVTRFGLVGAAISAIIGSLAALPVIFYCLRLILKS</sequence>
<feature type="transmembrane region" description="Helical" evidence="7">
    <location>
        <begin position="79"/>
        <end position="102"/>
    </location>
</feature>
<evidence type="ECO:0000256" key="6">
    <source>
        <dbReference type="ARBA" id="ARBA00023136"/>
    </source>
</evidence>
<proteinExistence type="inferred from homology"/>
<evidence type="ECO:0000256" key="3">
    <source>
        <dbReference type="ARBA" id="ARBA00022475"/>
    </source>
</evidence>
<evidence type="ECO:0000256" key="7">
    <source>
        <dbReference type="SAM" id="Phobius"/>
    </source>
</evidence>
<keyword evidence="3" id="KW-1003">Cell membrane</keyword>
<evidence type="ECO:0000256" key="1">
    <source>
        <dbReference type="ARBA" id="ARBA00004651"/>
    </source>
</evidence>
<dbReference type="Proteomes" id="UP000034264">
    <property type="component" value="Unassembled WGS sequence"/>
</dbReference>
<comment type="caution">
    <text evidence="8">The sequence shown here is derived from an EMBL/GenBank/DDBJ whole genome shotgun (WGS) entry which is preliminary data.</text>
</comment>
<evidence type="ECO:0000256" key="2">
    <source>
        <dbReference type="ARBA" id="ARBA00007430"/>
    </source>
</evidence>
<gene>
    <name evidence="8" type="ORF">UX05_C0002G0045</name>
</gene>
<evidence type="ECO:0000256" key="5">
    <source>
        <dbReference type="ARBA" id="ARBA00022989"/>
    </source>
</evidence>
<comment type="subcellular location">
    <subcellularLocation>
        <location evidence="1">Cell membrane</location>
        <topology evidence="1">Multi-pass membrane protein</topology>
    </subcellularLocation>
</comment>
<dbReference type="EMBL" id="LCKS01000002">
    <property type="protein sequence ID" value="KKU03289.1"/>
    <property type="molecule type" value="Genomic_DNA"/>
</dbReference>
<keyword evidence="6 7" id="KW-0472">Membrane</keyword>
<dbReference type="Pfam" id="PF13440">
    <property type="entry name" value="Polysacc_synt_3"/>
    <property type="match status" value="1"/>
</dbReference>
<reference evidence="8 9" key="1">
    <citation type="journal article" date="2015" name="Nature">
        <title>rRNA introns, odd ribosomes, and small enigmatic genomes across a large radiation of phyla.</title>
        <authorList>
            <person name="Brown C.T."/>
            <person name="Hug L.A."/>
            <person name="Thomas B.C."/>
            <person name="Sharon I."/>
            <person name="Castelle C.J."/>
            <person name="Singh A."/>
            <person name="Wilkins M.J."/>
            <person name="Williams K.H."/>
            <person name="Banfield J.F."/>
        </authorList>
    </citation>
    <scope>NUCLEOTIDE SEQUENCE [LARGE SCALE GENOMIC DNA]</scope>
</reference>
<feature type="transmembrane region" description="Helical" evidence="7">
    <location>
        <begin position="171"/>
        <end position="190"/>
    </location>
</feature>
<dbReference type="CDD" id="cd13127">
    <property type="entry name" value="MATE_tuaB_like"/>
    <property type="match status" value="1"/>
</dbReference>
<dbReference type="PANTHER" id="PTHR30250">
    <property type="entry name" value="PST FAMILY PREDICTED COLANIC ACID TRANSPORTER"/>
    <property type="match status" value="1"/>
</dbReference>
<feature type="transmembrane region" description="Helical" evidence="7">
    <location>
        <begin position="325"/>
        <end position="344"/>
    </location>
</feature>
<comment type="similarity">
    <text evidence="2">Belongs to the polysaccharide synthase family.</text>
</comment>
<evidence type="ECO:0000313" key="9">
    <source>
        <dbReference type="Proteomes" id="UP000034264"/>
    </source>
</evidence>
<accession>A0A0G1M4W8</accession>
<dbReference type="GO" id="GO:0005886">
    <property type="term" value="C:plasma membrane"/>
    <property type="evidence" value="ECO:0007669"/>
    <property type="project" value="UniProtKB-SubCell"/>
</dbReference>